<evidence type="ECO:0000256" key="1">
    <source>
        <dbReference type="PIRNR" id="PIRNR000915"/>
    </source>
</evidence>
<dbReference type="NCBIfam" id="TIGR01460">
    <property type="entry name" value="HAD-SF-IIA"/>
    <property type="match status" value="1"/>
</dbReference>
<dbReference type="InterPro" id="IPR023214">
    <property type="entry name" value="HAD_sf"/>
</dbReference>
<keyword evidence="4" id="KW-0479">Metal-binding</keyword>
<evidence type="ECO:0000313" key="5">
    <source>
        <dbReference type="EMBL" id="AIF40983.1"/>
    </source>
</evidence>
<dbReference type="SUPFAM" id="SSF56784">
    <property type="entry name" value="HAD-like"/>
    <property type="match status" value="1"/>
</dbReference>
<proteinExistence type="inferred from homology"/>
<reference evidence="5 6" key="1">
    <citation type="submission" date="2014-07" db="EMBL/GenBank/DDBJ databases">
        <title>Genome Sequencing of Dermacoccus nishinomiyaensis.</title>
        <authorList>
            <person name="Hong K.W."/>
            <person name="Chan K.G."/>
        </authorList>
    </citation>
    <scope>NUCLEOTIDE SEQUENCE [LARGE SCALE GENOMIC DNA]</scope>
    <source>
        <strain evidence="5 6">M25</strain>
    </source>
</reference>
<dbReference type="GO" id="GO:0016791">
    <property type="term" value="F:phosphatase activity"/>
    <property type="evidence" value="ECO:0007669"/>
    <property type="project" value="TreeGrafter"/>
</dbReference>
<feature type="binding site" evidence="4">
    <location>
        <position position="15"/>
    </location>
    <ligand>
        <name>Mg(2+)</name>
        <dbReference type="ChEBI" id="CHEBI:18420"/>
    </ligand>
</feature>
<dbReference type="EMBL" id="CP008889">
    <property type="protein sequence ID" value="AIF40983.1"/>
    <property type="molecule type" value="Genomic_DNA"/>
</dbReference>
<evidence type="ECO:0000313" key="6">
    <source>
        <dbReference type="Proteomes" id="UP000027986"/>
    </source>
</evidence>
<dbReference type="eggNOG" id="COG0647">
    <property type="taxonomic scope" value="Bacteria"/>
</dbReference>
<dbReference type="Pfam" id="PF13242">
    <property type="entry name" value="Hydrolase_like"/>
    <property type="match status" value="1"/>
</dbReference>
<dbReference type="Gene3D" id="3.40.50.1000">
    <property type="entry name" value="HAD superfamily/HAD-like"/>
    <property type="match status" value="2"/>
</dbReference>
<feature type="active site" description="Nucleophile" evidence="2">
    <location>
        <position position="15"/>
    </location>
</feature>
<dbReference type="HOGENOM" id="CLU_043473_1_0_11"/>
<dbReference type="GeneID" id="41841190"/>
<dbReference type="OrthoDB" id="3400930at2"/>
<dbReference type="GO" id="GO:0046872">
    <property type="term" value="F:metal ion binding"/>
    <property type="evidence" value="ECO:0007669"/>
    <property type="project" value="UniProtKB-KW"/>
</dbReference>
<keyword evidence="4" id="KW-0460">Magnesium</keyword>
<dbReference type="KEGG" id="dni:HX89_08545"/>
<evidence type="ECO:0000256" key="2">
    <source>
        <dbReference type="PIRSR" id="PIRSR000915-1"/>
    </source>
</evidence>
<dbReference type="Pfam" id="PF13344">
    <property type="entry name" value="Hydrolase_6"/>
    <property type="match status" value="1"/>
</dbReference>
<dbReference type="RefSeq" id="WP_006943874.1">
    <property type="nucleotide sequence ID" value="NZ_CP008889.1"/>
</dbReference>
<dbReference type="PANTHER" id="PTHR19288:SF95">
    <property type="entry name" value="D-GLYCEROL 3-PHOSPHATE PHOSPHATASE"/>
    <property type="match status" value="1"/>
</dbReference>
<comment type="cofactor">
    <cofactor evidence="4">
        <name>Mg(2+)</name>
        <dbReference type="ChEBI" id="CHEBI:18420"/>
    </cofactor>
    <text evidence="4">Divalent metal ions. Mg(2+) is the most effective.</text>
</comment>
<feature type="binding site" evidence="3">
    <location>
        <position position="195"/>
    </location>
    <ligand>
        <name>substrate</name>
    </ligand>
</feature>
<name>A0A075JLR4_9MICO</name>
<keyword evidence="6" id="KW-1185">Reference proteome</keyword>
<dbReference type="Proteomes" id="UP000027986">
    <property type="component" value="Chromosome"/>
</dbReference>
<accession>A0A075JLR4</accession>
<dbReference type="PANTHER" id="PTHR19288">
    <property type="entry name" value="4-NITROPHENYLPHOSPHATASE-RELATED"/>
    <property type="match status" value="1"/>
</dbReference>
<feature type="binding site" evidence="4">
    <location>
        <position position="221"/>
    </location>
    <ligand>
        <name>Mg(2+)</name>
        <dbReference type="ChEBI" id="CHEBI:18420"/>
    </ligand>
</feature>
<dbReference type="GO" id="GO:0005737">
    <property type="term" value="C:cytoplasm"/>
    <property type="evidence" value="ECO:0007669"/>
    <property type="project" value="TreeGrafter"/>
</dbReference>
<dbReference type="PIRSF" id="PIRSF000915">
    <property type="entry name" value="PGP-type_phosphatase"/>
    <property type="match status" value="1"/>
</dbReference>
<feature type="binding site" evidence="4">
    <location>
        <position position="17"/>
    </location>
    <ligand>
        <name>Mg(2+)</name>
        <dbReference type="ChEBI" id="CHEBI:18420"/>
    </ligand>
</feature>
<gene>
    <name evidence="5" type="ORF">HX89_08545</name>
</gene>
<evidence type="ECO:0000256" key="3">
    <source>
        <dbReference type="PIRSR" id="PIRSR000915-2"/>
    </source>
</evidence>
<dbReference type="InterPro" id="IPR036412">
    <property type="entry name" value="HAD-like_sf"/>
</dbReference>
<sequence length="321" mass="33060">MTEGLLDRYDGIVCDLDGVVYAGPDAIPHAIASLQSTREHGTRVVYATNNASRPPSAVAAHLRELGLLLGDEDVVNSSMAAAHVLRESGAQVRIVLPIGGEGVARALREAGFVCVGDDDAGAGTGDIDAVVQGYGPDVRATDLAAAAHAVNGGARWVATNTDLTLPTEKGIAPGNGSLVQAVRNAVAVDPEVAGKPMPVMYDMASERIGAADASRVLAVGDRLETDIEGATRGGYDSVLVLTGVHGLADAAAAPKERRPTYVLADLRGLTQPYEVETAGECDAGASIARVRGLLTSLWERVDAGDLSAEDAAREMRQACGS</sequence>
<feature type="active site" description="Proton donor" evidence="2">
    <location>
        <position position="17"/>
    </location>
</feature>
<protein>
    <recommendedName>
        <fullName evidence="7">HAD-IIA family hydrolase</fullName>
    </recommendedName>
</protein>
<evidence type="ECO:0000256" key="4">
    <source>
        <dbReference type="PIRSR" id="PIRSR000915-3"/>
    </source>
</evidence>
<dbReference type="AlphaFoldDB" id="A0A075JLR4"/>
<evidence type="ECO:0008006" key="7">
    <source>
        <dbReference type="Google" id="ProtNLM"/>
    </source>
</evidence>
<comment type="similarity">
    <text evidence="1">Belongs to the HAD-like hydrolase superfamily.</text>
</comment>
<organism evidence="5 6">
    <name type="scientific">Dermacoccus nishinomiyaensis</name>
    <dbReference type="NCBI Taxonomy" id="1274"/>
    <lineage>
        <taxon>Bacteria</taxon>
        <taxon>Bacillati</taxon>
        <taxon>Actinomycetota</taxon>
        <taxon>Actinomycetes</taxon>
        <taxon>Micrococcales</taxon>
        <taxon>Dermacoccaceae</taxon>
        <taxon>Dermacoccus</taxon>
    </lineage>
</organism>
<dbReference type="InterPro" id="IPR006357">
    <property type="entry name" value="HAD-SF_hydro_IIA"/>
</dbReference>